<gene>
    <name evidence="2" type="ORF">ACFP0N_31805</name>
</gene>
<accession>A0ABW1F5E8</accession>
<feature type="transmembrane region" description="Helical" evidence="1">
    <location>
        <begin position="42"/>
        <end position="63"/>
    </location>
</feature>
<keyword evidence="3" id="KW-1185">Reference proteome</keyword>
<organism evidence="2 3">
    <name type="scientific">Kitasatospora aburaviensis</name>
    <dbReference type="NCBI Taxonomy" id="67265"/>
    <lineage>
        <taxon>Bacteria</taxon>
        <taxon>Bacillati</taxon>
        <taxon>Actinomycetota</taxon>
        <taxon>Actinomycetes</taxon>
        <taxon>Kitasatosporales</taxon>
        <taxon>Streptomycetaceae</taxon>
        <taxon>Kitasatospora</taxon>
    </lineage>
</organism>
<feature type="transmembrane region" description="Helical" evidence="1">
    <location>
        <begin position="124"/>
        <end position="146"/>
    </location>
</feature>
<feature type="transmembrane region" description="Helical" evidence="1">
    <location>
        <begin position="75"/>
        <end position="94"/>
    </location>
</feature>
<dbReference type="Proteomes" id="UP001596067">
    <property type="component" value="Unassembled WGS sequence"/>
</dbReference>
<keyword evidence="1" id="KW-0812">Transmembrane</keyword>
<name>A0ABW1F5E8_9ACTN</name>
<evidence type="ECO:0000313" key="3">
    <source>
        <dbReference type="Proteomes" id="UP001596067"/>
    </source>
</evidence>
<sequence>MVNGMGTAALAGVGAGLGVAVPLGAVGVLLLEEGRRGRAAAVSAACAVAFVDMAYAALATALGSRLASILSGWEGWARAAAAVVLVLVAVRGLLGLRREPAADPPAGPRDAGAAVVAPAGPGRVFLRFAALTAVNPTTALYFAALVTGGGGGALSGGSYGAATGAAFVAGVLAASLTWQQLLAAVGVSLGARLSPRVRRVTYCVGYGLVVYYAVRTAWTR</sequence>
<dbReference type="RefSeq" id="WP_313767041.1">
    <property type="nucleotide sequence ID" value="NZ_BAAAVH010000020.1"/>
</dbReference>
<feature type="transmembrane region" description="Helical" evidence="1">
    <location>
        <begin position="199"/>
        <end position="218"/>
    </location>
</feature>
<evidence type="ECO:0000256" key="1">
    <source>
        <dbReference type="SAM" id="Phobius"/>
    </source>
</evidence>
<reference evidence="3" key="1">
    <citation type="journal article" date="2019" name="Int. J. Syst. Evol. Microbiol.">
        <title>The Global Catalogue of Microorganisms (GCM) 10K type strain sequencing project: providing services to taxonomists for standard genome sequencing and annotation.</title>
        <authorList>
            <consortium name="The Broad Institute Genomics Platform"/>
            <consortium name="The Broad Institute Genome Sequencing Center for Infectious Disease"/>
            <person name="Wu L."/>
            <person name="Ma J."/>
        </authorList>
    </citation>
    <scope>NUCLEOTIDE SEQUENCE [LARGE SCALE GENOMIC DNA]</scope>
    <source>
        <strain evidence="3">CGMCC 4.1469</strain>
    </source>
</reference>
<comment type="caution">
    <text evidence="2">The sequence shown here is derived from an EMBL/GenBank/DDBJ whole genome shotgun (WGS) entry which is preliminary data.</text>
</comment>
<proteinExistence type="predicted"/>
<feature type="transmembrane region" description="Helical" evidence="1">
    <location>
        <begin position="6"/>
        <end position="30"/>
    </location>
</feature>
<protein>
    <submittedName>
        <fullName evidence="2">Lysine transporter LysE</fullName>
    </submittedName>
</protein>
<evidence type="ECO:0000313" key="2">
    <source>
        <dbReference type="EMBL" id="MFC5889562.1"/>
    </source>
</evidence>
<keyword evidence="1" id="KW-0472">Membrane</keyword>
<keyword evidence="1" id="KW-1133">Transmembrane helix</keyword>
<feature type="transmembrane region" description="Helical" evidence="1">
    <location>
        <begin position="158"/>
        <end position="178"/>
    </location>
</feature>
<dbReference type="EMBL" id="JBHSOD010000059">
    <property type="protein sequence ID" value="MFC5889562.1"/>
    <property type="molecule type" value="Genomic_DNA"/>
</dbReference>